<protein>
    <recommendedName>
        <fullName evidence="8">Centromere protein H C-terminal domain-containing protein</fullName>
    </recommendedName>
</protein>
<dbReference type="GO" id="GO:0000776">
    <property type="term" value="C:kinetochore"/>
    <property type="evidence" value="ECO:0007669"/>
    <property type="project" value="UniProtKB-KW"/>
</dbReference>
<evidence type="ECO:0000256" key="2">
    <source>
        <dbReference type="ARBA" id="ARBA00004629"/>
    </source>
</evidence>
<comment type="subcellular location">
    <subcellularLocation>
        <location evidence="2">Chromosome</location>
        <location evidence="2">Centromere</location>
        <location evidence="2">Kinetochore</location>
    </subcellularLocation>
    <subcellularLocation>
        <location evidence="1">Nucleus</location>
    </subcellularLocation>
</comment>
<dbReference type="STRING" id="56216.A0A1A6H2G9"/>
<keyword evidence="3" id="KW-0158">Chromosome</keyword>
<evidence type="ECO:0000259" key="8">
    <source>
        <dbReference type="Pfam" id="PF05837"/>
    </source>
</evidence>
<keyword evidence="6" id="KW-0137">Centromere</keyword>
<dbReference type="OrthoDB" id="2274804at2759"/>
<dbReference type="InterPro" id="IPR008426">
    <property type="entry name" value="CENP-H_C"/>
</dbReference>
<evidence type="ECO:0000256" key="5">
    <source>
        <dbReference type="ARBA" id="ARBA00023242"/>
    </source>
</evidence>
<feature type="non-terminal residue" evidence="9">
    <location>
        <position position="100"/>
    </location>
</feature>
<evidence type="ECO:0000256" key="6">
    <source>
        <dbReference type="ARBA" id="ARBA00023328"/>
    </source>
</evidence>
<evidence type="ECO:0000256" key="7">
    <source>
        <dbReference type="ARBA" id="ARBA00025735"/>
    </source>
</evidence>
<dbReference type="GO" id="GO:0005634">
    <property type="term" value="C:nucleus"/>
    <property type="evidence" value="ECO:0007669"/>
    <property type="project" value="UniProtKB-SubCell"/>
</dbReference>
<dbReference type="GO" id="GO:0051382">
    <property type="term" value="P:kinetochore assembly"/>
    <property type="evidence" value="ECO:0007669"/>
    <property type="project" value="InterPro"/>
</dbReference>
<dbReference type="GO" id="GO:0007052">
    <property type="term" value="P:mitotic spindle organization"/>
    <property type="evidence" value="ECO:0007669"/>
    <property type="project" value="TreeGrafter"/>
</dbReference>
<dbReference type="InterPro" id="IPR040034">
    <property type="entry name" value="CENP-H"/>
</dbReference>
<keyword evidence="5" id="KW-0539">Nucleus</keyword>
<evidence type="ECO:0000313" key="9">
    <source>
        <dbReference type="EMBL" id="OBS72561.1"/>
    </source>
</evidence>
<keyword evidence="4" id="KW-0995">Kinetochore</keyword>
<evidence type="ECO:0000256" key="1">
    <source>
        <dbReference type="ARBA" id="ARBA00004123"/>
    </source>
</evidence>
<gene>
    <name evidence="9" type="ORF">A6R68_12871</name>
</gene>
<comment type="similarity">
    <text evidence="7">Belongs to the CENP-H/MCM16 family.</text>
</comment>
<feature type="domain" description="Centromere protein H C-terminal" evidence="8">
    <location>
        <begin position="71"/>
        <end position="94"/>
    </location>
</feature>
<sequence>MIDANEEKTPEQTMQEKHMEVKIEDLENEIKDVKSNSKMKTLILNRMNLSGALKNNMEKVGTESSVLTDDGLILGSKINWAEDSALREIVLQLEKNLTTI</sequence>
<evidence type="ECO:0000313" key="10">
    <source>
        <dbReference type="Proteomes" id="UP000092124"/>
    </source>
</evidence>
<evidence type="ECO:0000256" key="4">
    <source>
        <dbReference type="ARBA" id="ARBA00022838"/>
    </source>
</evidence>
<name>A0A1A6H2G9_NEOLE</name>
<reference evidence="9 10" key="1">
    <citation type="submission" date="2016-06" db="EMBL/GenBank/DDBJ databases">
        <title>The Draft Genome Sequence and Annotation of the Desert Woodrat Neotoma lepida.</title>
        <authorList>
            <person name="Campbell M."/>
            <person name="Oakeson K.F."/>
            <person name="Yandell M."/>
            <person name="Halpert J.R."/>
            <person name="Dearing D."/>
        </authorList>
    </citation>
    <scope>NUCLEOTIDE SEQUENCE [LARGE SCALE GENOMIC DNA]</scope>
    <source>
        <strain evidence="9">417</strain>
        <tissue evidence="9">Liver</tissue>
    </source>
</reference>
<keyword evidence="10" id="KW-1185">Reference proteome</keyword>
<evidence type="ECO:0000256" key="3">
    <source>
        <dbReference type="ARBA" id="ARBA00022454"/>
    </source>
</evidence>
<dbReference type="AlphaFoldDB" id="A0A1A6H2G9"/>
<dbReference type="Proteomes" id="UP000092124">
    <property type="component" value="Unassembled WGS sequence"/>
</dbReference>
<dbReference type="PANTHER" id="PTHR48122:SF1">
    <property type="entry name" value="CENTROMERE PROTEIN H"/>
    <property type="match status" value="1"/>
</dbReference>
<proteinExistence type="inferred from homology"/>
<accession>A0A1A6H2G9</accession>
<dbReference type="Pfam" id="PF05837">
    <property type="entry name" value="CENP-H"/>
    <property type="match status" value="1"/>
</dbReference>
<organism evidence="9 10">
    <name type="scientific">Neotoma lepida</name>
    <name type="common">Desert woodrat</name>
    <dbReference type="NCBI Taxonomy" id="56216"/>
    <lineage>
        <taxon>Eukaryota</taxon>
        <taxon>Metazoa</taxon>
        <taxon>Chordata</taxon>
        <taxon>Craniata</taxon>
        <taxon>Vertebrata</taxon>
        <taxon>Euteleostomi</taxon>
        <taxon>Mammalia</taxon>
        <taxon>Eutheria</taxon>
        <taxon>Euarchontoglires</taxon>
        <taxon>Glires</taxon>
        <taxon>Rodentia</taxon>
        <taxon>Myomorpha</taxon>
        <taxon>Muroidea</taxon>
        <taxon>Cricetidae</taxon>
        <taxon>Neotominae</taxon>
        <taxon>Neotoma</taxon>
    </lineage>
</organism>
<comment type="caution">
    <text evidence="9">The sequence shown here is derived from an EMBL/GenBank/DDBJ whole genome shotgun (WGS) entry which is preliminary data.</text>
</comment>
<dbReference type="EMBL" id="LZPO01055094">
    <property type="protein sequence ID" value="OBS72561.1"/>
    <property type="molecule type" value="Genomic_DNA"/>
</dbReference>
<dbReference type="GO" id="GO:0043515">
    <property type="term" value="F:kinetochore binding"/>
    <property type="evidence" value="ECO:0007669"/>
    <property type="project" value="TreeGrafter"/>
</dbReference>
<dbReference type="PANTHER" id="PTHR48122">
    <property type="entry name" value="CENTROMERE PROTEIN H"/>
    <property type="match status" value="1"/>
</dbReference>
<dbReference type="GO" id="GO:0007059">
    <property type="term" value="P:chromosome segregation"/>
    <property type="evidence" value="ECO:0007669"/>
    <property type="project" value="TreeGrafter"/>
</dbReference>